<dbReference type="EMBL" id="DTIB01000090">
    <property type="protein sequence ID" value="HGB25215.1"/>
    <property type="molecule type" value="Genomic_DNA"/>
</dbReference>
<name>A0A7C3SNI4_THEPE</name>
<dbReference type="AlphaFoldDB" id="A0A7C3SNI4"/>
<organism evidence="1">
    <name type="scientific">Thermofilum pendens</name>
    <dbReference type="NCBI Taxonomy" id="2269"/>
    <lineage>
        <taxon>Archaea</taxon>
        <taxon>Thermoproteota</taxon>
        <taxon>Thermoprotei</taxon>
        <taxon>Thermofilales</taxon>
        <taxon>Thermofilaceae</taxon>
        <taxon>Thermofilum</taxon>
    </lineage>
</organism>
<proteinExistence type="predicted"/>
<gene>
    <name evidence="1" type="ORF">ENV88_04110</name>
</gene>
<reference evidence="1" key="1">
    <citation type="journal article" date="2020" name="mSystems">
        <title>Genome- and Community-Level Interaction Insights into Carbon Utilization and Element Cycling Functions of Hydrothermarchaeota in Hydrothermal Sediment.</title>
        <authorList>
            <person name="Zhou Z."/>
            <person name="Liu Y."/>
            <person name="Xu W."/>
            <person name="Pan J."/>
            <person name="Luo Z.H."/>
            <person name="Li M."/>
        </authorList>
    </citation>
    <scope>NUCLEOTIDE SEQUENCE [LARGE SCALE GENOMIC DNA]</scope>
    <source>
        <strain evidence="1">SpSt-8</strain>
    </source>
</reference>
<evidence type="ECO:0000313" key="1">
    <source>
        <dbReference type="EMBL" id="HGB25215.1"/>
    </source>
</evidence>
<sequence length="106" mass="11973">MVVEVRIVSREHSRLVVWGEAPLGFWAQVECRGAETLLSVLERAARERDPGLLEGLAELLEEWSAEGHVVRLVFRNGECVLRGSLGVVRLAERLLAERFGRLRRAL</sequence>
<protein>
    <submittedName>
        <fullName evidence="1">Uncharacterized protein</fullName>
    </submittedName>
</protein>
<comment type="caution">
    <text evidence="1">The sequence shown here is derived from an EMBL/GenBank/DDBJ whole genome shotgun (WGS) entry which is preliminary data.</text>
</comment>
<accession>A0A7C3SNI4</accession>